<feature type="domain" description="Calcineurin-like phosphoesterase" evidence="7">
    <location>
        <begin position="27"/>
        <end position="225"/>
    </location>
</feature>
<dbReference type="GO" id="GO:0019867">
    <property type="term" value="C:outer membrane"/>
    <property type="evidence" value="ECO:0007669"/>
    <property type="project" value="InterPro"/>
</dbReference>
<dbReference type="SUPFAM" id="SSF56300">
    <property type="entry name" value="Metallo-dependent phosphatases"/>
    <property type="match status" value="1"/>
</dbReference>
<keyword evidence="4" id="KW-0472">Membrane</keyword>
<evidence type="ECO:0000313" key="9">
    <source>
        <dbReference type="EMBL" id="SHF16828.1"/>
    </source>
</evidence>
<sequence length="1210" mass="137366">MKRSMTTLFTLLLSYLAIAQTDSINERIFLIGDAGELVGNKQPVVEWLSHHVDLNDPKTTFLYLGDNIYPLGLPMEGEPTYQDSKKILDAQLNLAKGKKSKEFFVMGNHDWKNGKLGGWQQAMNQENYINGLEQKNIQAWPQDGCPGPTAVEISDKVVTVFIDSQWFLFVHEKPGPGSMCDSKTTEEFATELREIIAMHPNQLIILAMHHPMYSFGIHGGDYGWKEHLFPLTAVNPNLWIPLPVIGSIYPISRGVFGSLQDIRHPLYRNLVDIVTKAMQGHHNVVHVAGHEHSLQMIINDTLPFIISGSGINLSRVKENRKGKLLYSNVTENGFSLLEVRKSGAVEAKFYTVSSKGLDDPKFTHALDSIKVVPEKISKDSIPNWPDSIRVVANNKLKGNGLKNLFMGKNYRKEWTTEVSVPVLDLGKEEGGLKPQKQGGGKQTKSLKVEDSKGEEWSLRSIQKFPEAAIPPDLRSPFAIDVVEDGISASYPYGSLSTGIFADAAHVPNLKRKLVYIPDDPRLGRFRSTFKNTLAILEQKKPDSIGKDYNTDELVLRLAKDNDDHVDQLQVLKARLLDNFYMDFDRHEGQWNWATRDTGKGKIYYPIPKDQDQAFYTNQGIIPWFVKQPSLVPELQGFRAKAKNINTFNKPARNFDRFFLNELGRDTWSKEIDTFLTYMSDSVIETALSKQPSELQGKTTDHIISTLKERKKYYKDEMLKYYDFLSKEVNIVGTNQKELFTIDKKEGGSTHVIINKINKHGEVSSTIYDREFDPGITKELRIYGLEDDDSFVIKGGNSPIRIRIIGGSGKDNFVNEGTGGNLRVYDVSFEENTFSGNVDGLRKLLSADPRNNEYSRIFYKYNVFDPGLVLAYNVDDGLFLGAKFRYTTHGFRREPYAQQHNLAVGHSLRTSSWFFKYQADIIRAIGYTDLLLRADIRAPINVTNFFGYGNNTVLNTDEVLYFRSRYNLVNASALFRRQLQSWMRVLGGPTFQYFKLPGKENFGKFVNNTNLNGLDPATLYLPKTYAGAEALLDINSKNNQVLPTRGFLLDAGVKQLFGLNNQSHTLTQVHWDMSIFASFVPQSFYVFATRFGYYRNFGQFEFPQANYLGGTDNLRGFRRNRFAGRTTAFNNTELRFKISNFNTYLFPGSFGVLVFHDIGRVWADEQKSTTWHNGYGGGVWISPIQRFVITATVAHSKEEKILPYVTFGFQF</sequence>
<protein>
    <submittedName>
        <fullName evidence="9">Calcineurin-like phosphoesterase</fullName>
    </submittedName>
</protein>
<dbReference type="GO" id="GO:0016787">
    <property type="term" value="F:hydrolase activity"/>
    <property type="evidence" value="ECO:0007669"/>
    <property type="project" value="UniProtKB-KW"/>
</dbReference>
<dbReference type="STRING" id="1121884.SAMN02745131_01926"/>
<comment type="subcellular location">
    <subcellularLocation>
        <location evidence="1">Membrane</location>
    </subcellularLocation>
</comment>
<proteinExistence type="predicted"/>
<dbReference type="OrthoDB" id="333971at2"/>
<reference evidence="9 10" key="1">
    <citation type="submission" date="2016-11" db="EMBL/GenBank/DDBJ databases">
        <authorList>
            <person name="Jaros S."/>
            <person name="Januszkiewicz K."/>
            <person name="Wedrychowicz H."/>
        </authorList>
    </citation>
    <scope>NUCLEOTIDE SEQUENCE [LARGE SCALE GENOMIC DNA]</scope>
    <source>
        <strain evidence="9 10">DSM 18119</strain>
    </source>
</reference>
<feature type="chain" id="PRO_5012160477" evidence="6">
    <location>
        <begin position="20"/>
        <end position="1210"/>
    </location>
</feature>
<gene>
    <name evidence="9" type="ORF">SAMN02745131_01926</name>
</gene>
<dbReference type="InterPro" id="IPR004843">
    <property type="entry name" value="Calcineurin-like_PHP"/>
</dbReference>
<keyword evidence="2 6" id="KW-0732">Signal</keyword>
<dbReference type="Pfam" id="PF00149">
    <property type="entry name" value="Metallophos"/>
    <property type="match status" value="1"/>
</dbReference>
<name>A0A1M4ZFV0_9BACT</name>
<dbReference type="InterPro" id="IPR029052">
    <property type="entry name" value="Metallo-depent_PP-like"/>
</dbReference>
<evidence type="ECO:0000256" key="6">
    <source>
        <dbReference type="SAM" id="SignalP"/>
    </source>
</evidence>
<feature type="signal peptide" evidence="6">
    <location>
        <begin position="1"/>
        <end position="19"/>
    </location>
</feature>
<dbReference type="InterPro" id="IPR000184">
    <property type="entry name" value="Bac_surfAg_D15"/>
</dbReference>
<feature type="region of interest" description="Disordered" evidence="5">
    <location>
        <begin position="427"/>
        <end position="451"/>
    </location>
</feature>
<dbReference type="Gene3D" id="2.40.160.50">
    <property type="entry name" value="membrane protein fhac: a member of the omp85/tpsb transporter family"/>
    <property type="match status" value="1"/>
</dbReference>
<dbReference type="RefSeq" id="WP_084079960.1">
    <property type="nucleotide sequence ID" value="NZ_FQUU01000007.1"/>
</dbReference>
<dbReference type="Proteomes" id="UP000184048">
    <property type="component" value="Unassembled WGS sequence"/>
</dbReference>
<dbReference type="PANTHER" id="PTHR10161:SF14">
    <property type="entry name" value="TARTRATE-RESISTANT ACID PHOSPHATASE TYPE 5"/>
    <property type="match status" value="1"/>
</dbReference>
<dbReference type="Gene3D" id="3.60.21.10">
    <property type="match status" value="1"/>
</dbReference>
<keyword evidence="3" id="KW-0378">Hydrolase</keyword>
<evidence type="ECO:0000256" key="3">
    <source>
        <dbReference type="ARBA" id="ARBA00022801"/>
    </source>
</evidence>
<dbReference type="AlphaFoldDB" id="A0A1M4ZFV0"/>
<keyword evidence="10" id="KW-1185">Reference proteome</keyword>
<dbReference type="Pfam" id="PF01103">
    <property type="entry name" value="Omp85"/>
    <property type="match status" value="1"/>
</dbReference>
<evidence type="ECO:0000256" key="2">
    <source>
        <dbReference type="ARBA" id="ARBA00022729"/>
    </source>
</evidence>
<evidence type="ECO:0000313" key="10">
    <source>
        <dbReference type="Proteomes" id="UP000184048"/>
    </source>
</evidence>
<dbReference type="EMBL" id="FQUU01000007">
    <property type="protein sequence ID" value="SHF16828.1"/>
    <property type="molecule type" value="Genomic_DNA"/>
</dbReference>
<dbReference type="PANTHER" id="PTHR10161">
    <property type="entry name" value="TARTRATE-RESISTANT ACID PHOSPHATASE TYPE 5"/>
    <property type="match status" value="1"/>
</dbReference>
<evidence type="ECO:0000256" key="4">
    <source>
        <dbReference type="ARBA" id="ARBA00023136"/>
    </source>
</evidence>
<evidence type="ECO:0000259" key="7">
    <source>
        <dbReference type="Pfam" id="PF00149"/>
    </source>
</evidence>
<feature type="domain" description="Bacterial surface antigen (D15)" evidence="8">
    <location>
        <begin position="893"/>
        <end position="1208"/>
    </location>
</feature>
<evidence type="ECO:0000256" key="1">
    <source>
        <dbReference type="ARBA" id="ARBA00004370"/>
    </source>
</evidence>
<evidence type="ECO:0000259" key="8">
    <source>
        <dbReference type="Pfam" id="PF01103"/>
    </source>
</evidence>
<evidence type="ECO:0000256" key="5">
    <source>
        <dbReference type="SAM" id="MobiDB-lite"/>
    </source>
</evidence>
<dbReference type="InterPro" id="IPR051558">
    <property type="entry name" value="Metallophosphoesterase_PAP"/>
</dbReference>
<organism evidence="9 10">
    <name type="scientific">Flavisolibacter ginsengisoli DSM 18119</name>
    <dbReference type="NCBI Taxonomy" id="1121884"/>
    <lineage>
        <taxon>Bacteria</taxon>
        <taxon>Pseudomonadati</taxon>
        <taxon>Bacteroidota</taxon>
        <taxon>Chitinophagia</taxon>
        <taxon>Chitinophagales</taxon>
        <taxon>Chitinophagaceae</taxon>
        <taxon>Flavisolibacter</taxon>
    </lineage>
</organism>
<accession>A0A1M4ZFV0</accession>